<evidence type="ECO:0000313" key="3">
    <source>
        <dbReference type="EMBL" id="KAF9462200.1"/>
    </source>
</evidence>
<dbReference type="EMBL" id="MU150274">
    <property type="protein sequence ID" value="KAF9462200.1"/>
    <property type="molecule type" value="Genomic_DNA"/>
</dbReference>
<keyword evidence="1" id="KW-0472">Membrane</keyword>
<feature type="transmembrane region" description="Helical" evidence="1">
    <location>
        <begin position="153"/>
        <end position="180"/>
    </location>
</feature>
<proteinExistence type="predicted"/>
<feature type="transmembrane region" description="Helical" evidence="1">
    <location>
        <begin position="43"/>
        <end position="65"/>
    </location>
</feature>
<dbReference type="PANTHER" id="PTHR40465">
    <property type="entry name" value="CHROMOSOME 1, WHOLE GENOME SHOTGUN SEQUENCE"/>
    <property type="match status" value="1"/>
</dbReference>
<keyword evidence="4" id="KW-1185">Reference proteome</keyword>
<feature type="transmembrane region" description="Helical" evidence="1">
    <location>
        <begin position="12"/>
        <end position="31"/>
    </location>
</feature>
<dbReference type="PANTHER" id="PTHR40465:SF1">
    <property type="entry name" value="DUF6534 DOMAIN-CONTAINING PROTEIN"/>
    <property type="match status" value="1"/>
</dbReference>
<dbReference type="Pfam" id="PF20152">
    <property type="entry name" value="DUF6534"/>
    <property type="match status" value="1"/>
</dbReference>
<keyword evidence="1" id="KW-1133">Transmembrane helix</keyword>
<sequence length="272" mass="31318">MFNPRFQVVTVWNLDLVHTGLTWAAIWEYLIVYYGNIEIVDTIPLYLSLTIVFTAILTFLVQCFFAHRIHLLSKKNWFITTPLIILAFGRLCSAFATSAEMIHVRSFAIFKLKFRWLFSLGLALSSTVDILITIFLFFLLSNNRSSSLTLDRVIDALILYAFEIGSLTSAGTIVSMICWLTMNDNLIFMGLHFVIGKLYANSLLATLNTRHELRRSQLTHELHPQSDIRNSRRLTLQFRDPFDQALSNQNAHSLPVHINVEKSIELVYDRDQ</sequence>
<organism evidence="3 4">
    <name type="scientific">Collybia nuda</name>
    <dbReference type="NCBI Taxonomy" id="64659"/>
    <lineage>
        <taxon>Eukaryota</taxon>
        <taxon>Fungi</taxon>
        <taxon>Dikarya</taxon>
        <taxon>Basidiomycota</taxon>
        <taxon>Agaricomycotina</taxon>
        <taxon>Agaricomycetes</taxon>
        <taxon>Agaricomycetidae</taxon>
        <taxon>Agaricales</taxon>
        <taxon>Tricholomatineae</taxon>
        <taxon>Clitocybaceae</taxon>
        <taxon>Collybia</taxon>
    </lineage>
</organism>
<comment type="caution">
    <text evidence="3">The sequence shown here is derived from an EMBL/GenBank/DDBJ whole genome shotgun (WGS) entry which is preliminary data.</text>
</comment>
<reference evidence="3" key="1">
    <citation type="submission" date="2020-11" db="EMBL/GenBank/DDBJ databases">
        <authorList>
            <consortium name="DOE Joint Genome Institute"/>
            <person name="Ahrendt S."/>
            <person name="Riley R."/>
            <person name="Andreopoulos W."/>
            <person name="Labutti K."/>
            <person name="Pangilinan J."/>
            <person name="Ruiz-Duenas F.J."/>
            <person name="Barrasa J.M."/>
            <person name="Sanchez-Garcia M."/>
            <person name="Camarero S."/>
            <person name="Miyauchi S."/>
            <person name="Serrano A."/>
            <person name="Linde D."/>
            <person name="Babiker R."/>
            <person name="Drula E."/>
            <person name="Ayuso-Fernandez I."/>
            <person name="Pacheco R."/>
            <person name="Padilla G."/>
            <person name="Ferreira P."/>
            <person name="Barriuso J."/>
            <person name="Kellner H."/>
            <person name="Castanera R."/>
            <person name="Alfaro M."/>
            <person name="Ramirez L."/>
            <person name="Pisabarro A.G."/>
            <person name="Kuo A."/>
            <person name="Tritt A."/>
            <person name="Lipzen A."/>
            <person name="He G."/>
            <person name="Yan M."/>
            <person name="Ng V."/>
            <person name="Cullen D."/>
            <person name="Martin F."/>
            <person name="Rosso M.-N."/>
            <person name="Henrissat B."/>
            <person name="Hibbett D."/>
            <person name="Martinez A.T."/>
            <person name="Grigoriev I.V."/>
        </authorList>
    </citation>
    <scope>NUCLEOTIDE SEQUENCE</scope>
    <source>
        <strain evidence="3">CBS 247.69</strain>
    </source>
</reference>
<feature type="transmembrane region" description="Helical" evidence="1">
    <location>
        <begin position="77"/>
        <end position="96"/>
    </location>
</feature>
<gene>
    <name evidence="3" type="ORF">BDZ94DRAFT_1309849</name>
</gene>
<keyword evidence="1" id="KW-0812">Transmembrane</keyword>
<evidence type="ECO:0000256" key="1">
    <source>
        <dbReference type="SAM" id="Phobius"/>
    </source>
</evidence>
<dbReference type="InterPro" id="IPR045339">
    <property type="entry name" value="DUF6534"/>
</dbReference>
<accession>A0A9P5Y6S8</accession>
<dbReference type="Proteomes" id="UP000807353">
    <property type="component" value="Unassembled WGS sequence"/>
</dbReference>
<evidence type="ECO:0000259" key="2">
    <source>
        <dbReference type="Pfam" id="PF20152"/>
    </source>
</evidence>
<feature type="transmembrane region" description="Helical" evidence="1">
    <location>
        <begin position="116"/>
        <end position="141"/>
    </location>
</feature>
<dbReference type="OrthoDB" id="3206554at2759"/>
<dbReference type="AlphaFoldDB" id="A0A9P5Y6S8"/>
<feature type="domain" description="DUF6534" evidence="2">
    <location>
        <begin position="126"/>
        <end position="211"/>
    </location>
</feature>
<protein>
    <recommendedName>
        <fullName evidence="2">DUF6534 domain-containing protein</fullName>
    </recommendedName>
</protein>
<name>A0A9P5Y6S8_9AGAR</name>
<evidence type="ECO:0000313" key="4">
    <source>
        <dbReference type="Proteomes" id="UP000807353"/>
    </source>
</evidence>